<evidence type="ECO:0000259" key="2">
    <source>
        <dbReference type="Pfam" id="PF24729"/>
    </source>
</evidence>
<accession>A0A9D1SAU9</accession>
<name>A0A9D1SAU9_9PROT</name>
<dbReference type="AlphaFoldDB" id="A0A9D1SAU9"/>
<comment type="caution">
    <text evidence="3">The sequence shown here is derived from an EMBL/GenBank/DDBJ whole genome shotgun (WGS) entry which is preliminary data.</text>
</comment>
<dbReference type="EMBL" id="DVNC01000028">
    <property type="protein sequence ID" value="HIU53285.1"/>
    <property type="molecule type" value="Genomic_DNA"/>
</dbReference>
<evidence type="ECO:0000313" key="3">
    <source>
        <dbReference type="EMBL" id="HIU53285.1"/>
    </source>
</evidence>
<reference evidence="3" key="2">
    <citation type="journal article" date="2021" name="PeerJ">
        <title>Extensive microbial diversity within the chicken gut microbiome revealed by metagenomics and culture.</title>
        <authorList>
            <person name="Gilroy R."/>
            <person name="Ravi A."/>
            <person name="Getino M."/>
            <person name="Pursley I."/>
            <person name="Horton D.L."/>
            <person name="Alikhan N.F."/>
            <person name="Baker D."/>
            <person name="Gharbi K."/>
            <person name="Hall N."/>
            <person name="Watson M."/>
            <person name="Adriaenssens E.M."/>
            <person name="Foster-Nyarko E."/>
            <person name="Jarju S."/>
            <person name="Secka A."/>
            <person name="Antonio M."/>
            <person name="Oren A."/>
            <person name="Chaudhuri R.R."/>
            <person name="La Ragione R."/>
            <person name="Hildebrand F."/>
            <person name="Pallen M.J."/>
        </authorList>
    </citation>
    <scope>NUCLEOTIDE SEQUENCE</scope>
    <source>
        <strain evidence="3">ChiW3-316</strain>
    </source>
</reference>
<dbReference type="InterPro" id="IPR056098">
    <property type="entry name" value="Acb2/Tad1_hairpin"/>
</dbReference>
<gene>
    <name evidence="3" type="ORF">IAD20_04305</name>
</gene>
<keyword evidence="1" id="KW-0547">Nucleotide-binding</keyword>
<evidence type="ECO:0000313" key="4">
    <source>
        <dbReference type="Proteomes" id="UP000824107"/>
    </source>
</evidence>
<protein>
    <recommendedName>
        <fullName evidence="2">Acb2/Tad1 hairpin domain-containing protein</fullName>
    </recommendedName>
</protein>
<reference evidence="3" key="1">
    <citation type="submission" date="2020-10" db="EMBL/GenBank/DDBJ databases">
        <authorList>
            <person name="Gilroy R."/>
        </authorList>
    </citation>
    <scope>NUCLEOTIDE SEQUENCE</scope>
    <source>
        <strain evidence="3">ChiW3-316</strain>
    </source>
</reference>
<dbReference type="GO" id="GO:0000166">
    <property type="term" value="F:nucleotide binding"/>
    <property type="evidence" value="ECO:0007669"/>
    <property type="project" value="UniProtKB-KW"/>
</dbReference>
<dbReference type="Pfam" id="PF24729">
    <property type="entry name" value="Acb2_Tad1_hairpin"/>
    <property type="match status" value="1"/>
</dbReference>
<feature type="domain" description="Acb2/Tad1 hairpin" evidence="2">
    <location>
        <begin position="7"/>
        <end position="73"/>
    </location>
</feature>
<evidence type="ECO:0000256" key="1">
    <source>
        <dbReference type="ARBA" id="ARBA00022741"/>
    </source>
</evidence>
<organism evidence="3 4">
    <name type="scientific">Candidatus Scatocola faecipullorum</name>
    <dbReference type="NCBI Taxonomy" id="2840917"/>
    <lineage>
        <taxon>Bacteria</taxon>
        <taxon>Pseudomonadati</taxon>
        <taxon>Pseudomonadota</taxon>
        <taxon>Alphaproteobacteria</taxon>
        <taxon>Rhodospirillales</taxon>
        <taxon>Rhodospirillaceae</taxon>
        <taxon>Rhodospirillaceae incertae sedis</taxon>
        <taxon>Candidatus Scatocola</taxon>
    </lineage>
</organism>
<sequence length="79" mass="9063">MPEEKEETKVIGYRPLTEEQKRLMNKAKELGNQLGEFIENLNCSTEFDADGRCLAIARTEIQTGLMWLNRAIAQPETFC</sequence>
<dbReference type="Proteomes" id="UP000824107">
    <property type="component" value="Unassembled WGS sequence"/>
</dbReference>
<proteinExistence type="predicted"/>